<evidence type="ECO:0000313" key="1">
    <source>
        <dbReference type="EMBL" id="SUM35039.1"/>
    </source>
</evidence>
<organism evidence="1 2">
    <name type="scientific">Staphylococcus gallinarum</name>
    <dbReference type="NCBI Taxonomy" id="1293"/>
    <lineage>
        <taxon>Bacteria</taxon>
        <taxon>Bacillati</taxon>
        <taxon>Bacillota</taxon>
        <taxon>Bacilli</taxon>
        <taxon>Bacillales</taxon>
        <taxon>Staphylococcaceae</taxon>
        <taxon>Staphylococcus</taxon>
    </lineage>
</organism>
<gene>
    <name evidence="1" type="ORF">NCTC12195_04567</name>
</gene>
<evidence type="ECO:0000313" key="2">
    <source>
        <dbReference type="Proteomes" id="UP000255277"/>
    </source>
</evidence>
<reference evidence="1 2" key="1">
    <citation type="submission" date="2018-06" db="EMBL/GenBank/DDBJ databases">
        <authorList>
            <consortium name="Pathogen Informatics"/>
            <person name="Doyle S."/>
        </authorList>
    </citation>
    <scope>NUCLEOTIDE SEQUENCE [LARGE SCALE GENOMIC DNA]</scope>
    <source>
        <strain evidence="1 2">NCTC12195</strain>
    </source>
</reference>
<protein>
    <submittedName>
        <fullName evidence="1">Uncharacterized protein</fullName>
    </submittedName>
</protein>
<accession>A0A380FN62</accession>
<sequence length="31" mass="3110">MASVIHQVATNNVTASTALGASSRPVIPGMK</sequence>
<dbReference type="AlphaFoldDB" id="A0A380FN62"/>
<proteinExistence type="predicted"/>
<dbReference type="Proteomes" id="UP000255277">
    <property type="component" value="Unassembled WGS sequence"/>
</dbReference>
<name>A0A380FN62_STAGA</name>
<dbReference type="EMBL" id="UHDK01000001">
    <property type="protein sequence ID" value="SUM35039.1"/>
    <property type="molecule type" value="Genomic_DNA"/>
</dbReference>